<dbReference type="Pfam" id="PF00110">
    <property type="entry name" value="wnt"/>
    <property type="match status" value="1"/>
</dbReference>
<dbReference type="GO" id="GO:0060070">
    <property type="term" value="P:canonical Wnt signaling pathway"/>
    <property type="evidence" value="ECO:0007669"/>
    <property type="project" value="TreeGrafter"/>
</dbReference>
<dbReference type="PANTHER" id="PTHR12027">
    <property type="entry name" value="WNT RELATED"/>
    <property type="match status" value="1"/>
</dbReference>
<comment type="subcellular location">
    <subcellularLocation>
        <location evidence="1 9">Secreted</location>
        <location evidence="1 9">Extracellular space</location>
        <location evidence="1 9">Extracellular matrix</location>
    </subcellularLocation>
</comment>
<keyword evidence="7" id="KW-1015">Disulfide bond</keyword>
<dbReference type="GO" id="GO:0005109">
    <property type="term" value="F:frizzled binding"/>
    <property type="evidence" value="ECO:0007669"/>
    <property type="project" value="TreeGrafter"/>
</dbReference>
<dbReference type="InterPro" id="IPR018161">
    <property type="entry name" value="Wnt_CS"/>
</dbReference>
<evidence type="ECO:0000313" key="11">
    <source>
        <dbReference type="EMBL" id="KAJ3653898.1"/>
    </source>
</evidence>
<evidence type="ECO:0000313" key="12">
    <source>
        <dbReference type="Proteomes" id="UP001168821"/>
    </source>
</evidence>
<dbReference type="GO" id="GO:0005125">
    <property type="term" value="F:cytokine activity"/>
    <property type="evidence" value="ECO:0007669"/>
    <property type="project" value="TreeGrafter"/>
</dbReference>
<comment type="caution">
    <text evidence="11">The sequence shown here is derived from an EMBL/GenBank/DDBJ whole genome shotgun (WGS) entry which is preliminary data.</text>
</comment>
<feature type="signal peptide" evidence="10">
    <location>
        <begin position="1"/>
        <end position="15"/>
    </location>
</feature>
<keyword evidence="3 9" id="KW-0217">Developmental protein</keyword>
<dbReference type="AlphaFoldDB" id="A0AA38IF24"/>
<evidence type="ECO:0000256" key="10">
    <source>
        <dbReference type="SAM" id="SignalP"/>
    </source>
</evidence>
<comment type="similarity">
    <text evidence="2 9">Belongs to the Wnt family.</text>
</comment>
<sequence>MFYFILVLLLTNVFSTNEEPERATTPKSRKKSFAALVFSSTTNVPPSQKESCQWLRRLKHQSKQCWKRRGLAKILFHAKTQSIEQCQSLFKYDQWNCSKRDFFFKKLYRETAFMYSLASSAVAYSVARACSEGHLPGCKCGDPGKLPEGANWQWGGCSDNSKFAKKFTKKFLQMKKKGDGLNAIVRYNTEIGINVATENEELDCKCHGVSGSCTVRVCQKKLDFKKIAARLKILYHNAILVKPGNTIRSFKGDKNAQNLLFLDSSPNFCLNTAGRQCNSTENCATVCCGRRPHSTEVTIRNDTCDCVFKSEKFNVDCEPCMQKKTVLTCP</sequence>
<keyword evidence="6 9" id="KW-0879">Wnt signaling pathway</keyword>
<dbReference type="PROSITE" id="PS00246">
    <property type="entry name" value="WNT1"/>
    <property type="match status" value="1"/>
</dbReference>
<comment type="function">
    <text evidence="9">Ligand for members of the frizzled family of seven transmembrane receptors.</text>
</comment>
<evidence type="ECO:0000256" key="3">
    <source>
        <dbReference type="ARBA" id="ARBA00022473"/>
    </source>
</evidence>
<feature type="chain" id="PRO_5041269435" description="Protein Wnt" evidence="10">
    <location>
        <begin position="16"/>
        <end position="330"/>
    </location>
</feature>
<protein>
    <recommendedName>
        <fullName evidence="9">Protein Wnt</fullName>
    </recommendedName>
</protein>
<proteinExistence type="inferred from homology"/>
<dbReference type="SMART" id="SM00097">
    <property type="entry name" value="WNT1"/>
    <property type="match status" value="1"/>
</dbReference>
<evidence type="ECO:0000256" key="1">
    <source>
        <dbReference type="ARBA" id="ARBA00004498"/>
    </source>
</evidence>
<evidence type="ECO:0000256" key="5">
    <source>
        <dbReference type="ARBA" id="ARBA00022530"/>
    </source>
</evidence>
<dbReference type="GO" id="GO:0005615">
    <property type="term" value="C:extracellular space"/>
    <property type="evidence" value="ECO:0007669"/>
    <property type="project" value="TreeGrafter"/>
</dbReference>
<evidence type="ECO:0000256" key="9">
    <source>
        <dbReference type="RuleBase" id="RU003500"/>
    </source>
</evidence>
<evidence type="ECO:0000256" key="4">
    <source>
        <dbReference type="ARBA" id="ARBA00022525"/>
    </source>
</evidence>
<keyword evidence="4" id="KW-0964">Secreted</keyword>
<organism evidence="11 12">
    <name type="scientific">Zophobas morio</name>
    <dbReference type="NCBI Taxonomy" id="2755281"/>
    <lineage>
        <taxon>Eukaryota</taxon>
        <taxon>Metazoa</taxon>
        <taxon>Ecdysozoa</taxon>
        <taxon>Arthropoda</taxon>
        <taxon>Hexapoda</taxon>
        <taxon>Insecta</taxon>
        <taxon>Pterygota</taxon>
        <taxon>Neoptera</taxon>
        <taxon>Endopterygota</taxon>
        <taxon>Coleoptera</taxon>
        <taxon>Polyphaga</taxon>
        <taxon>Cucujiformia</taxon>
        <taxon>Tenebrionidae</taxon>
        <taxon>Zophobas</taxon>
    </lineage>
</organism>
<dbReference type="InterPro" id="IPR005817">
    <property type="entry name" value="Wnt"/>
</dbReference>
<dbReference type="PANTHER" id="PTHR12027:SF97">
    <property type="entry name" value="PROTEIN WNT-4"/>
    <property type="match status" value="1"/>
</dbReference>
<evidence type="ECO:0000256" key="6">
    <source>
        <dbReference type="ARBA" id="ARBA00022687"/>
    </source>
</evidence>
<dbReference type="GO" id="GO:0045165">
    <property type="term" value="P:cell fate commitment"/>
    <property type="evidence" value="ECO:0007669"/>
    <property type="project" value="TreeGrafter"/>
</dbReference>
<dbReference type="GO" id="GO:0030182">
    <property type="term" value="P:neuron differentiation"/>
    <property type="evidence" value="ECO:0007669"/>
    <property type="project" value="TreeGrafter"/>
</dbReference>
<dbReference type="PRINTS" id="PR01349">
    <property type="entry name" value="WNTPROTEIN"/>
</dbReference>
<keyword evidence="10" id="KW-0732">Signal</keyword>
<name>A0AA38IF24_9CUCU</name>
<keyword evidence="8" id="KW-0449">Lipoprotein</keyword>
<evidence type="ECO:0000256" key="8">
    <source>
        <dbReference type="ARBA" id="ARBA00023288"/>
    </source>
</evidence>
<dbReference type="Proteomes" id="UP001168821">
    <property type="component" value="Unassembled WGS sequence"/>
</dbReference>
<accession>A0AA38IF24</accession>
<keyword evidence="5" id="KW-0272">Extracellular matrix</keyword>
<evidence type="ECO:0000256" key="7">
    <source>
        <dbReference type="ARBA" id="ARBA00023157"/>
    </source>
</evidence>
<keyword evidence="12" id="KW-1185">Reference proteome</keyword>
<gene>
    <name evidence="11" type="ORF">Zmor_013125</name>
</gene>
<dbReference type="EMBL" id="JALNTZ010000004">
    <property type="protein sequence ID" value="KAJ3653898.1"/>
    <property type="molecule type" value="Genomic_DNA"/>
</dbReference>
<reference evidence="11" key="1">
    <citation type="journal article" date="2023" name="G3 (Bethesda)">
        <title>Whole genome assemblies of Zophobas morio and Tenebrio molitor.</title>
        <authorList>
            <person name="Kaur S."/>
            <person name="Stinson S.A."/>
            <person name="diCenzo G.C."/>
        </authorList>
    </citation>
    <scope>NUCLEOTIDE SEQUENCE</scope>
    <source>
        <strain evidence="11">QUZm001</strain>
    </source>
</reference>
<evidence type="ECO:0000256" key="2">
    <source>
        <dbReference type="ARBA" id="ARBA00005683"/>
    </source>
</evidence>